<evidence type="ECO:0000259" key="1">
    <source>
        <dbReference type="PROSITE" id="PS51414"/>
    </source>
</evidence>
<proteinExistence type="predicted"/>
<evidence type="ECO:0000313" key="3">
    <source>
        <dbReference type="Proteomes" id="UP000694386"/>
    </source>
</evidence>
<dbReference type="AlphaFoldDB" id="A0A8C2MX57"/>
<dbReference type="Proteomes" id="UP000694386">
    <property type="component" value="Unplaced"/>
</dbReference>
<reference evidence="2" key="2">
    <citation type="submission" date="2025-09" db="UniProtKB">
        <authorList>
            <consortium name="Ensembl"/>
        </authorList>
    </citation>
    <scope>IDENTIFICATION</scope>
</reference>
<dbReference type="PANTHER" id="PTHR46386">
    <property type="entry name" value="NUCLEAR BODY PROTEIN SP140"/>
    <property type="match status" value="1"/>
</dbReference>
<dbReference type="Ensembl" id="ENSCGRT00001029547.1">
    <property type="protein sequence ID" value="ENSCGRP00001025301.1"/>
    <property type="gene ID" value="ENSCGRG00001022942.1"/>
</dbReference>
<evidence type="ECO:0000313" key="2">
    <source>
        <dbReference type="Ensembl" id="ENSCGRP00001025301.1"/>
    </source>
</evidence>
<dbReference type="InterPro" id="IPR043563">
    <property type="entry name" value="Sp110/Sp140/Sp140L-like"/>
</dbReference>
<dbReference type="GO" id="GO:0000981">
    <property type="term" value="F:DNA-binding transcription factor activity, RNA polymerase II-specific"/>
    <property type="evidence" value="ECO:0007669"/>
    <property type="project" value="TreeGrafter"/>
</dbReference>
<dbReference type="PROSITE" id="PS51414">
    <property type="entry name" value="HSR"/>
    <property type="match status" value="1"/>
</dbReference>
<sequence>PFSHGLSAPSRMSKVQEDTERMPLEPVFLHFKRFKVAISQAIKRPFHFLAFLRDTELISDKMYKDFQDSCTNLVPVEQVVYRALEELEKRLDEVVLRVLFSEENVRAYPDLEDIITNLQNGN</sequence>
<protein>
    <recommendedName>
        <fullName evidence="1">HSR domain-containing protein</fullName>
    </recommendedName>
</protein>
<dbReference type="Pfam" id="PF03172">
    <property type="entry name" value="HSR"/>
    <property type="match status" value="1"/>
</dbReference>
<organism evidence="2 3">
    <name type="scientific">Cricetulus griseus</name>
    <name type="common">Chinese hamster</name>
    <name type="synonym">Cricetulus barabensis griseus</name>
    <dbReference type="NCBI Taxonomy" id="10029"/>
    <lineage>
        <taxon>Eukaryota</taxon>
        <taxon>Metazoa</taxon>
        <taxon>Chordata</taxon>
        <taxon>Craniata</taxon>
        <taxon>Vertebrata</taxon>
        <taxon>Euteleostomi</taxon>
        <taxon>Mammalia</taxon>
        <taxon>Eutheria</taxon>
        <taxon>Euarchontoglires</taxon>
        <taxon>Glires</taxon>
        <taxon>Rodentia</taxon>
        <taxon>Myomorpha</taxon>
        <taxon>Muroidea</taxon>
        <taxon>Cricetidae</taxon>
        <taxon>Cricetinae</taxon>
        <taxon>Cricetulus</taxon>
    </lineage>
</organism>
<accession>A0A8C2MX57</accession>
<name>A0A8C2MX57_CRIGR</name>
<dbReference type="GO" id="GO:0005634">
    <property type="term" value="C:nucleus"/>
    <property type="evidence" value="ECO:0007669"/>
    <property type="project" value="InterPro"/>
</dbReference>
<reference evidence="2" key="1">
    <citation type="submission" date="2025-08" db="UniProtKB">
        <authorList>
            <consortium name="Ensembl"/>
        </authorList>
    </citation>
    <scope>IDENTIFICATION</scope>
</reference>
<dbReference type="PANTHER" id="PTHR46386:SF1">
    <property type="entry name" value="NUCLEAR BODY PROTEIN SP140-LIKE PROTEIN"/>
    <property type="match status" value="1"/>
</dbReference>
<dbReference type="InterPro" id="IPR004865">
    <property type="entry name" value="HSR_dom"/>
</dbReference>
<feature type="domain" description="HSR" evidence="1">
    <location>
        <begin position="7"/>
        <end position="122"/>
    </location>
</feature>